<evidence type="ECO:0000313" key="1">
    <source>
        <dbReference type="EMBL" id="MBK3517400.1"/>
    </source>
</evidence>
<dbReference type="EMBL" id="JAENRR010000015">
    <property type="protein sequence ID" value="MBK3517400.1"/>
    <property type="molecule type" value="Genomic_DNA"/>
</dbReference>
<dbReference type="Gene3D" id="3.40.30.10">
    <property type="entry name" value="Glutaredoxin"/>
    <property type="match status" value="1"/>
</dbReference>
<reference evidence="1 2" key="1">
    <citation type="submission" date="2021-01" db="EMBL/GenBank/DDBJ databases">
        <title>Carboxyliciviraga sp.nov., isolated from coastal sediments.</title>
        <authorList>
            <person name="Lu D."/>
            <person name="Zhang T."/>
        </authorList>
    </citation>
    <scope>NUCLEOTIDE SEQUENCE [LARGE SCALE GENOMIC DNA]</scope>
    <source>
        <strain evidence="1 2">N1Y132</strain>
    </source>
</reference>
<evidence type="ECO:0000313" key="2">
    <source>
        <dbReference type="Proteomes" id="UP000605676"/>
    </source>
</evidence>
<dbReference type="SUPFAM" id="SSF52833">
    <property type="entry name" value="Thioredoxin-like"/>
    <property type="match status" value="1"/>
</dbReference>
<organism evidence="1 2">
    <name type="scientific">Carboxylicivirga marina</name>
    <dbReference type="NCBI Taxonomy" id="2800988"/>
    <lineage>
        <taxon>Bacteria</taxon>
        <taxon>Pseudomonadati</taxon>
        <taxon>Bacteroidota</taxon>
        <taxon>Bacteroidia</taxon>
        <taxon>Marinilabiliales</taxon>
        <taxon>Marinilabiliaceae</taxon>
        <taxon>Carboxylicivirga</taxon>
    </lineage>
</organism>
<proteinExistence type="predicted"/>
<keyword evidence="2" id="KW-1185">Reference proteome</keyword>
<name>A0ABS1HIF6_9BACT</name>
<dbReference type="InterPro" id="IPR036249">
    <property type="entry name" value="Thioredoxin-like_sf"/>
</dbReference>
<dbReference type="RefSeq" id="WP_200464629.1">
    <property type="nucleotide sequence ID" value="NZ_JAENRR010000015.1"/>
</dbReference>
<gene>
    <name evidence="1" type="ORF">JIV24_08645</name>
</gene>
<dbReference type="CDD" id="cd02980">
    <property type="entry name" value="TRX_Fd_family"/>
    <property type="match status" value="1"/>
</dbReference>
<sequence>MDARVTHKILICLGSSCHSRGNADNLKIIKDFLKERQIESRIDFRGHLCNEMCKRGPVIEIDDIVFEGITQSNINSILSNHFDKAACI</sequence>
<accession>A0ABS1HIF6</accession>
<dbReference type="Pfam" id="PF01257">
    <property type="entry name" value="2Fe-2S_thioredx"/>
    <property type="match status" value="1"/>
</dbReference>
<comment type="caution">
    <text evidence="1">The sequence shown here is derived from an EMBL/GenBank/DDBJ whole genome shotgun (WGS) entry which is preliminary data.</text>
</comment>
<protein>
    <submittedName>
        <fullName evidence="1">(2Fe-2S) ferredoxin domain-containing protein</fullName>
    </submittedName>
</protein>
<dbReference type="Proteomes" id="UP000605676">
    <property type="component" value="Unassembled WGS sequence"/>
</dbReference>